<dbReference type="Proteomes" id="UP000590740">
    <property type="component" value="Unassembled WGS sequence"/>
</dbReference>
<proteinExistence type="predicted"/>
<feature type="signal peptide" evidence="1">
    <location>
        <begin position="1"/>
        <end position="20"/>
    </location>
</feature>
<protein>
    <recommendedName>
        <fullName evidence="2">Neutral/alkaline non-lysosomal ceramidase N-terminal domain-containing protein</fullName>
    </recommendedName>
</protein>
<reference evidence="3 4" key="1">
    <citation type="submission" date="2020-08" db="EMBL/GenBank/DDBJ databases">
        <title>Genomic Encyclopedia of Type Strains, Phase IV (KMG-IV): sequencing the most valuable type-strain genomes for metagenomic binning, comparative biology and taxonomic classification.</title>
        <authorList>
            <person name="Goeker M."/>
        </authorList>
    </citation>
    <scope>NUCLEOTIDE SEQUENCE [LARGE SCALE GENOMIC DNA]</scope>
    <source>
        <strain evidence="3 4">DSM 12252</strain>
    </source>
</reference>
<keyword evidence="4" id="KW-1185">Reference proteome</keyword>
<evidence type="ECO:0000313" key="3">
    <source>
        <dbReference type="EMBL" id="MBB5033964.1"/>
    </source>
</evidence>
<dbReference type="InterPro" id="IPR031329">
    <property type="entry name" value="NEUT/ALK_ceramidase_N"/>
</dbReference>
<dbReference type="EMBL" id="JACHIG010000008">
    <property type="protein sequence ID" value="MBB5033964.1"/>
    <property type="molecule type" value="Genomic_DNA"/>
</dbReference>
<organism evidence="3 4">
    <name type="scientific">Prosthecobacter vanneervenii</name>
    <dbReference type="NCBI Taxonomy" id="48466"/>
    <lineage>
        <taxon>Bacteria</taxon>
        <taxon>Pseudomonadati</taxon>
        <taxon>Verrucomicrobiota</taxon>
        <taxon>Verrucomicrobiia</taxon>
        <taxon>Verrucomicrobiales</taxon>
        <taxon>Verrucomicrobiaceae</taxon>
        <taxon>Prosthecobacter</taxon>
    </lineage>
</organism>
<sequence>MNPVLPILAFAFASFLQTSAQTPEWKAAAARTIITPTDPMYLAGFANREVPAEGTAMELHAKALALQDAQGQRFVMVTLDLVEVTAQLRAAVAEAVKTKFSLPEKALLLNCSHTHCGPELRYTELEFMSFTDPLRKERCLRYNAWLKDKIVGIVGDALQQLEPATVSYGHARCGFAMNRRLKNDKPSGEPFLNSPNPEGVVDHDVPVLTVQTAAGKLSAIVFGYACHNTSMSIKQWHGDYAGHAQQFIEEAHPGAIALFMMGCGGDQNAYPRFSPIFSLRHGQSLATAVEAALDAKPKPIHGPLRIDWQTTRLDYQSIPTAAQIEKRLSTGEGYEKSYEIYQRKWDEKRLYAIKHTGLRDHYDCPLQVVHFGHDLTFVALSGETCVDYSLRLKREFTGPGALWVAGYSNDILAYIPSRRVLLEGGYEAFRSLMYWSNPLHPDKFADTLEERIISTAQKMMK</sequence>
<comment type="caution">
    <text evidence="3">The sequence shown here is derived from an EMBL/GenBank/DDBJ whole genome shotgun (WGS) entry which is preliminary data.</text>
</comment>
<dbReference type="Pfam" id="PF04734">
    <property type="entry name" value="Ceramidase_alk"/>
    <property type="match status" value="1"/>
</dbReference>
<dbReference type="AlphaFoldDB" id="A0A7W8DL43"/>
<evidence type="ECO:0000259" key="2">
    <source>
        <dbReference type="Pfam" id="PF04734"/>
    </source>
</evidence>
<accession>A0A7W8DL43</accession>
<evidence type="ECO:0000256" key="1">
    <source>
        <dbReference type="SAM" id="SignalP"/>
    </source>
</evidence>
<feature type="domain" description="Neutral/alkaline non-lysosomal ceramidase N-terminal" evidence="2">
    <location>
        <begin position="40"/>
        <end position="252"/>
    </location>
</feature>
<keyword evidence="1" id="KW-0732">Signal</keyword>
<feature type="chain" id="PRO_5030697964" description="Neutral/alkaline non-lysosomal ceramidase N-terminal domain-containing protein" evidence="1">
    <location>
        <begin position="21"/>
        <end position="461"/>
    </location>
</feature>
<dbReference type="RefSeq" id="WP_184341302.1">
    <property type="nucleotide sequence ID" value="NZ_JACHIG010000008.1"/>
</dbReference>
<gene>
    <name evidence="3" type="ORF">HNQ65_003555</name>
</gene>
<name>A0A7W8DL43_9BACT</name>
<evidence type="ECO:0000313" key="4">
    <source>
        <dbReference type="Proteomes" id="UP000590740"/>
    </source>
</evidence>